<sequence length="229" mass="24521">MIYAEQKTRALVIGGSGAIGSAIAAQLRDEQIQVVTLSRNSTPVLDLLDENSVQQAAQALRDQAPYQLIIHAAGVLHTPEAMPEKKLGDLHLAQLQQTFAVNTFGPALVLRYFHPLLDKQQGRMAFLSAKVGSIGDNRLGGWYSYRASKAALNMLIKTAAIEVQRTCPQQVLLALHPGTVQSALSAPFKGGHAARAPEIAAAELLSVIRAKTPADSGGFFSYDGQALPW</sequence>
<dbReference type="InterPro" id="IPR052184">
    <property type="entry name" value="SDR_enzymes"/>
</dbReference>
<dbReference type="EMBL" id="JAGSPN010000001">
    <property type="protein sequence ID" value="MBR7781115.1"/>
    <property type="molecule type" value="Genomic_DNA"/>
</dbReference>
<dbReference type="PANTHER" id="PTHR45458:SF1">
    <property type="entry name" value="SHORT CHAIN DEHYDROGENASE"/>
    <property type="match status" value="1"/>
</dbReference>
<comment type="caution">
    <text evidence="1">The sequence shown here is derived from an EMBL/GenBank/DDBJ whole genome shotgun (WGS) entry which is preliminary data.</text>
</comment>
<evidence type="ECO:0000313" key="1">
    <source>
        <dbReference type="EMBL" id="MBR7781115.1"/>
    </source>
</evidence>
<protein>
    <submittedName>
        <fullName evidence="1">SDR family NAD(P)-dependent oxidoreductase</fullName>
    </submittedName>
</protein>
<accession>A0A941DJR8</accession>
<dbReference type="PRINTS" id="PR00081">
    <property type="entry name" value="GDHRDH"/>
</dbReference>
<dbReference type="InterPro" id="IPR036291">
    <property type="entry name" value="NAD(P)-bd_dom_sf"/>
</dbReference>
<dbReference type="PANTHER" id="PTHR45458">
    <property type="entry name" value="SHORT-CHAIN DEHYDROGENASE/REDUCTASE SDR"/>
    <property type="match status" value="1"/>
</dbReference>
<evidence type="ECO:0000313" key="2">
    <source>
        <dbReference type="Proteomes" id="UP000680067"/>
    </source>
</evidence>
<dbReference type="GO" id="GO:0016616">
    <property type="term" value="F:oxidoreductase activity, acting on the CH-OH group of donors, NAD or NADP as acceptor"/>
    <property type="evidence" value="ECO:0007669"/>
    <property type="project" value="TreeGrafter"/>
</dbReference>
<name>A0A941DJR8_9BURK</name>
<proteinExistence type="predicted"/>
<keyword evidence="2" id="KW-1185">Reference proteome</keyword>
<organism evidence="1 2">
    <name type="scientific">Undibacterium luofuense</name>
    <dbReference type="NCBI Taxonomy" id="2828733"/>
    <lineage>
        <taxon>Bacteria</taxon>
        <taxon>Pseudomonadati</taxon>
        <taxon>Pseudomonadota</taxon>
        <taxon>Betaproteobacteria</taxon>
        <taxon>Burkholderiales</taxon>
        <taxon>Oxalobacteraceae</taxon>
        <taxon>Undibacterium</taxon>
    </lineage>
</organism>
<dbReference type="AlphaFoldDB" id="A0A941DJR8"/>
<dbReference type="SUPFAM" id="SSF51735">
    <property type="entry name" value="NAD(P)-binding Rossmann-fold domains"/>
    <property type="match status" value="1"/>
</dbReference>
<dbReference type="Proteomes" id="UP000680067">
    <property type="component" value="Unassembled WGS sequence"/>
</dbReference>
<dbReference type="InterPro" id="IPR002347">
    <property type="entry name" value="SDR_fam"/>
</dbReference>
<dbReference type="Pfam" id="PF00106">
    <property type="entry name" value="adh_short"/>
    <property type="match status" value="1"/>
</dbReference>
<reference evidence="1" key="1">
    <citation type="submission" date="2021-04" db="EMBL/GenBank/DDBJ databases">
        <title>novel species isolated from subtropical streams in China.</title>
        <authorList>
            <person name="Lu H."/>
        </authorList>
    </citation>
    <scope>NUCLEOTIDE SEQUENCE</scope>
    <source>
        <strain evidence="1">LFS511W</strain>
    </source>
</reference>
<gene>
    <name evidence="1" type="ORF">KDM89_03085</name>
</gene>
<dbReference type="Gene3D" id="3.40.50.720">
    <property type="entry name" value="NAD(P)-binding Rossmann-like Domain"/>
    <property type="match status" value="1"/>
</dbReference>